<evidence type="ECO:0000256" key="1">
    <source>
        <dbReference type="SAM" id="MobiDB-lite"/>
    </source>
</evidence>
<dbReference type="Pfam" id="PF06564">
    <property type="entry name" value="CBP_BcsQ"/>
    <property type="match status" value="1"/>
</dbReference>
<feature type="compositionally biased region" description="Basic and acidic residues" evidence="1">
    <location>
        <begin position="24"/>
        <end position="37"/>
    </location>
</feature>
<keyword evidence="3" id="KW-1185">Reference proteome</keyword>
<dbReference type="InterPro" id="IPR050678">
    <property type="entry name" value="DNA_Partitioning_ATPase"/>
</dbReference>
<sequence>MSTSSDISSLFKLFGGHSAQYREFSDEKARRAPERRWPGLTWGERADSTSTPSSVAPCSAAVGQDATVSSCSVDWAAESLSSMLAKLARGERVDRESVQAQRQRPQLAHLKVVAVISAKGGVGKSTVAANLCVAMQRQGKAVLAVELDPQNALCHHLGIEVAPGRDALSGGIALGQDGEAALLDGWQTTPLGVCILPYGSVDEARRRAFERQLEDEPDWLARRLSEMQLAEGSVVVLDTPPGPSVYLQQALAVANLALVVSLPDAASYTTLPKIDSLISTYAGNRPEFLGAAYVINQVERSRRLSQDITQIMQSILGDRVIGLIHRDPSIAEALAYTRSVLDCDPGSQGCHDLQACSQAVLAKLAATERHEQPA</sequence>
<dbReference type="Pfam" id="PF10945">
    <property type="entry name" value="CBP_BcsR"/>
    <property type="match status" value="1"/>
</dbReference>
<organism evidence="2 3">
    <name type="scientific">Pseudomonas benzenivorans</name>
    <dbReference type="NCBI Taxonomy" id="556533"/>
    <lineage>
        <taxon>Bacteria</taxon>
        <taxon>Pseudomonadati</taxon>
        <taxon>Pseudomonadota</taxon>
        <taxon>Gammaproteobacteria</taxon>
        <taxon>Pseudomonadales</taxon>
        <taxon>Pseudomonadaceae</taxon>
        <taxon>Pseudomonas</taxon>
    </lineage>
</organism>
<gene>
    <name evidence="2" type="primary">yhjQ</name>
    <name evidence="2" type="ORF">KDW96_17885</name>
</gene>
<evidence type="ECO:0000313" key="3">
    <source>
        <dbReference type="Proteomes" id="UP001059672"/>
    </source>
</evidence>
<dbReference type="InterPro" id="IPR024487">
    <property type="entry name" value="CBP_BcsR"/>
</dbReference>
<dbReference type="NCBIfam" id="TIGR03371">
    <property type="entry name" value="cellulose_yhjQ"/>
    <property type="match status" value="1"/>
</dbReference>
<dbReference type="EMBL" id="CP073346">
    <property type="protein sequence ID" value="UTW07013.1"/>
    <property type="molecule type" value="Genomic_DNA"/>
</dbReference>
<accession>A0ABY5H4I2</accession>
<dbReference type="RefSeq" id="WP_255837579.1">
    <property type="nucleotide sequence ID" value="NZ_CP073346.1"/>
</dbReference>
<dbReference type="PANTHER" id="PTHR13696">
    <property type="entry name" value="P-LOOP CONTAINING NUCLEOSIDE TRIPHOSPHATE HYDROLASE"/>
    <property type="match status" value="1"/>
</dbReference>
<dbReference type="Gene3D" id="3.40.50.300">
    <property type="entry name" value="P-loop containing nucleotide triphosphate hydrolases"/>
    <property type="match status" value="1"/>
</dbReference>
<dbReference type="Proteomes" id="UP001059672">
    <property type="component" value="Chromosome"/>
</dbReference>
<feature type="region of interest" description="Disordered" evidence="1">
    <location>
        <begin position="24"/>
        <end position="53"/>
    </location>
</feature>
<proteinExistence type="predicted"/>
<dbReference type="InterPro" id="IPR027417">
    <property type="entry name" value="P-loop_NTPase"/>
</dbReference>
<dbReference type="SUPFAM" id="SSF52540">
    <property type="entry name" value="P-loop containing nucleoside triphosphate hydrolases"/>
    <property type="match status" value="1"/>
</dbReference>
<reference evidence="2" key="1">
    <citation type="submission" date="2021-04" db="EMBL/GenBank/DDBJ databases">
        <title>Oceanospirillales bacteria with DddD are important DMSP degraders in coastal seawater.</title>
        <authorList>
            <person name="Liu J."/>
        </authorList>
    </citation>
    <scope>NUCLEOTIDE SEQUENCE</scope>
    <source>
        <strain evidence="2">D13-4</strain>
    </source>
</reference>
<evidence type="ECO:0000313" key="2">
    <source>
        <dbReference type="EMBL" id="UTW07013.1"/>
    </source>
</evidence>
<dbReference type="PANTHER" id="PTHR13696:SF99">
    <property type="entry name" value="COBYRINIC ACID AC-DIAMIDE SYNTHASE"/>
    <property type="match status" value="1"/>
</dbReference>
<name>A0ABY5H4I2_9PSED</name>
<dbReference type="InterPro" id="IPR017746">
    <property type="entry name" value="Cellulose_synthase_operon_BcsQ"/>
</dbReference>
<protein>
    <submittedName>
        <fullName evidence="2">Cellulose synthase operon protein YhjQ</fullName>
    </submittedName>
</protein>